<dbReference type="Proteomes" id="UP000014480">
    <property type="component" value="Unassembled WGS sequence"/>
</dbReference>
<feature type="compositionally biased region" description="Polar residues" evidence="1">
    <location>
        <begin position="71"/>
        <end position="91"/>
    </location>
</feature>
<gene>
    <name evidence="2" type="ORF">Cob_v002402</name>
</gene>
<proteinExistence type="predicted"/>
<reference evidence="3" key="1">
    <citation type="journal article" date="2013" name="New Phytol.">
        <title>Comparative genomic and transcriptomic analyses reveal the hemibiotrophic stage shift of Colletotrichum fungi.</title>
        <authorList>
            <person name="Gan P."/>
            <person name="Ikeda K."/>
            <person name="Irieda H."/>
            <person name="Narusaka M."/>
            <person name="O'Connell R.J."/>
            <person name="Narusaka Y."/>
            <person name="Takano Y."/>
            <person name="Kubo Y."/>
            <person name="Shirasu K."/>
        </authorList>
    </citation>
    <scope>NUCLEOTIDE SEQUENCE [LARGE SCALE GENOMIC DNA]</scope>
    <source>
        <strain evidence="3">104-T / ATCC 96160 / CBS 514.97 / LARS 414 / MAFF 240422</strain>
    </source>
</reference>
<evidence type="ECO:0000313" key="3">
    <source>
        <dbReference type="Proteomes" id="UP000014480"/>
    </source>
</evidence>
<dbReference type="EMBL" id="AMCV02000004">
    <property type="protein sequence ID" value="TDZ24538.1"/>
    <property type="molecule type" value="Genomic_DNA"/>
</dbReference>
<protein>
    <submittedName>
        <fullName evidence="2">Uncharacterized protein</fullName>
    </submittedName>
</protein>
<accession>A0A484G305</accession>
<organism evidence="2 3">
    <name type="scientific">Colletotrichum orbiculare (strain 104-T / ATCC 96160 / CBS 514.97 / LARS 414 / MAFF 240422)</name>
    <name type="common">Cucumber anthracnose fungus</name>
    <name type="synonym">Colletotrichum lagenarium</name>
    <dbReference type="NCBI Taxonomy" id="1213857"/>
    <lineage>
        <taxon>Eukaryota</taxon>
        <taxon>Fungi</taxon>
        <taxon>Dikarya</taxon>
        <taxon>Ascomycota</taxon>
        <taxon>Pezizomycotina</taxon>
        <taxon>Sordariomycetes</taxon>
        <taxon>Hypocreomycetidae</taxon>
        <taxon>Glomerellales</taxon>
        <taxon>Glomerellaceae</taxon>
        <taxon>Colletotrichum</taxon>
        <taxon>Colletotrichum orbiculare species complex</taxon>
    </lineage>
</organism>
<evidence type="ECO:0000313" key="2">
    <source>
        <dbReference type="EMBL" id="TDZ24538.1"/>
    </source>
</evidence>
<keyword evidence="3" id="KW-1185">Reference proteome</keyword>
<feature type="region of interest" description="Disordered" evidence="1">
    <location>
        <begin position="66"/>
        <end position="91"/>
    </location>
</feature>
<dbReference type="OrthoDB" id="5398531at2759"/>
<comment type="caution">
    <text evidence="2">The sequence shown here is derived from an EMBL/GenBank/DDBJ whole genome shotgun (WGS) entry which is preliminary data.</text>
</comment>
<reference evidence="3" key="2">
    <citation type="journal article" date="2019" name="Mol. Plant Microbe Interact.">
        <title>Genome sequence resources for four phytopathogenic fungi from the Colletotrichum orbiculare species complex.</title>
        <authorList>
            <person name="Gan P."/>
            <person name="Tsushima A."/>
            <person name="Narusaka M."/>
            <person name="Narusaka Y."/>
            <person name="Takano Y."/>
            <person name="Kubo Y."/>
            <person name="Shirasu K."/>
        </authorList>
    </citation>
    <scope>GENOME REANNOTATION</scope>
    <source>
        <strain evidence="3">104-T / ATCC 96160 / CBS 514.97 / LARS 414 / MAFF 240422</strain>
    </source>
</reference>
<sequence>MLSKQLEVLDAYVGCKGEARKYILCNTFDSSFDTEIANWHDACDPYVKDPVTTPTIAAPTATLKIDKFNPSPEQTPSTHVRLQQMHPSSSP</sequence>
<name>A0A484G305_COLOR</name>
<dbReference type="AlphaFoldDB" id="A0A484G305"/>
<evidence type="ECO:0000256" key="1">
    <source>
        <dbReference type="SAM" id="MobiDB-lite"/>
    </source>
</evidence>